<organism evidence="2 3">
    <name type="scientific">Runella rosea</name>
    <dbReference type="NCBI Taxonomy" id="2259595"/>
    <lineage>
        <taxon>Bacteria</taxon>
        <taxon>Pseudomonadati</taxon>
        <taxon>Bacteroidota</taxon>
        <taxon>Cytophagia</taxon>
        <taxon>Cytophagales</taxon>
        <taxon>Spirosomataceae</taxon>
        <taxon>Runella</taxon>
    </lineage>
</organism>
<dbReference type="AlphaFoldDB" id="A0A344TJP6"/>
<sequence>MLLPLIWGSVLGTIKRFRPDLTVITPKNLMLFVWFNKLVIVPLEIIWVGNMIPVERHPNQDISTEICITLVSFGAFVVGWSCFSQKQMLRPVVAFSSLTTWASVYFLVALVSLSLLYGSLENYLSGAIFTYVTREIVEQNATFVGFLANIGQRFWVFGVLLIWYKWKTKKGKIHWLRQVPWLILCLAGTLSSNRSNMAYPLLTLMSAMYAGWKTRHSFWLVMLLLGLIVLSLFFGYVRVQSSLDTEGIALLFDNYLEHDEYITYAHQLYFGSPYQITPLLSIEKPSSTLLASLVDPIPIVGKAFREQSGPYVYNLAYHQSLVSQDKVIPVAGELYYNGGYFLVTSGYAAIGVVYRWLDRTFKDNVLINPPLAAAFFYLALLFNATLLLSLSVLTQFLVYNAAPALLIIAANWSQIRKAS</sequence>
<dbReference type="Proteomes" id="UP000251993">
    <property type="component" value="Chromosome"/>
</dbReference>
<feature type="transmembrane region" description="Helical" evidence="1">
    <location>
        <begin position="369"/>
        <end position="390"/>
    </location>
</feature>
<feature type="transmembrane region" description="Helical" evidence="1">
    <location>
        <begin position="219"/>
        <end position="237"/>
    </location>
</feature>
<keyword evidence="1" id="KW-0812">Transmembrane</keyword>
<evidence type="ECO:0000256" key="1">
    <source>
        <dbReference type="SAM" id="Phobius"/>
    </source>
</evidence>
<keyword evidence="3" id="KW-1185">Reference proteome</keyword>
<reference evidence="2 3" key="1">
    <citation type="submission" date="2018-07" db="EMBL/GenBank/DDBJ databases">
        <title>Genome sequencing of Runella.</title>
        <authorList>
            <person name="Baek M.-G."/>
            <person name="Yi H."/>
        </authorList>
    </citation>
    <scope>NUCLEOTIDE SEQUENCE [LARGE SCALE GENOMIC DNA]</scope>
    <source>
        <strain evidence="2 3">HYN0085</strain>
    </source>
</reference>
<dbReference type="EMBL" id="CP030850">
    <property type="protein sequence ID" value="AXE18867.1"/>
    <property type="molecule type" value="Genomic_DNA"/>
</dbReference>
<keyword evidence="1" id="KW-1133">Transmembrane helix</keyword>
<dbReference type="KEGG" id="run:DR864_14470"/>
<feature type="transmembrane region" description="Helical" evidence="1">
    <location>
        <begin position="140"/>
        <end position="163"/>
    </location>
</feature>
<feature type="transmembrane region" description="Helical" evidence="1">
    <location>
        <begin position="62"/>
        <end position="83"/>
    </location>
</feature>
<evidence type="ECO:0000313" key="2">
    <source>
        <dbReference type="EMBL" id="AXE18867.1"/>
    </source>
</evidence>
<feature type="transmembrane region" description="Helical" evidence="1">
    <location>
        <begin position="95"/>
        <end position="120"/>
    </location>
</feature>
<name>A0A344TJP6_9BACT</name>
<dbReference type="OrthoDB" id="913621at2"/>
<evidence type="ECO:0000313" key="3">
    <source>
        <dbReference type="Proteomes" id="UP000251993"/>
    </source>
</evidence>
<keyword evidence="1" id="KW-0472">Membrane</keyword>
<evidence type="ECO:0008006" key="4">
    <source>
        <dbReference type="Google" id="ProtNLM"/>
    </source>
</evidence>
<feature type="transmembrane region" description="Helical" evidence="1">
    <location>
        <begin position="396"/>
        <end position="413"/>
    </location>
</feature>
<gene>
    <name evidence="2" type="ORF">DR864_14470</name>
</gene>
<proteinExistence type="predicted"/>
<protein>
    <recommendedName>
        <fullName evidence="4">Oligosaccharide repeat unit polymerase</fullName>
    </recommendedName>
</protein>
<feature type="transmembrane region" description="Helical" evidence="1">
    <location>
        <begin position="29"/>
        <end position="50"/>
    </location>
</feature>
<feature type="transmembrane region" description="Helical" evidence="1">
    <location>
        <begin position="339"/>
        <end position="357"/>
    </location>
</feature>
<accession>A0A344TJP6</accession>